<evidence type="ECO:0000313" key="2">
    <source>
        <dbReference type="Proteomes" id="UP000008207"/>
    </source>
</evidence>
<name>B8IIV9_METNO</name>
<dbReference type="Gene3D" id="4.10.410.40">
    <property type="match status" value="1"/>
</dbReference>
<dbReference type="KEGG" id="mno:Mnod_7012"/>
<dbReference type="AlphaFoldDB" id="B8IIV9"/>
<proteinExistence type="predicted"/>
<dbReference type="EMBL" id="CP001349">
    <property type="protein sequence ID" value="ACL61754.1"/>
    <property type="molecule type" value="Genomic_DNA"/>
</dbReference>
<dbReference type="HOGENOM" id="CLU_136204_1_0_5"/>
<dbReference type="OrthoDB" id="6001060at2"/>
<dbReference type="RefSeq" id="WP_015933317.1">
    <property type="nucleotide sequence ID" value="NC_011894.1"/>
</dbReference>
<evidence type="ECO:0000313" key="1">
    <source>
        <dbReference type="EMBL" id="ACL61754.1"/>
    </source>
</evidence>
<protein>
    <submittedName>
        <fullName evidence="1">Uncharacterized protein</fullName>
    </submittedName>
</protein>
<organism evidence="1 2">
    <name type="scientific">Methylobacterium nodulans (strain LMG 21967 / CNCM I-2342 / ORS 2060)</name>
    <dbReference type="NCBI Taxonomy" id="460265"/>
    <lineage>
        <taxon>Bacteria</taxon>
        <taxon>Pseudomonadati</taxon>
        <taxon>Pseudomonadota</taxon>
        <taxon>Alphaproteobacteria</taxon>
        <taxon>Hyphomicrobiales</taxon>
        <taxon>Methylobacteriaceae</taxon>
        <taxon>Methylobacterium</taxon>
    </lineage>
</organism>
<dbReference type="STRING" id="460265.Mnod_7012"/>
<reference evidence="1 2" key="1">
    <citation type="submission" date="2009-01" db="EMBL/GenBank/DDBJ databases">
        <title>Complete sequence of chromosome of Methylobacterium nodulans ORS 2060.</title>
        <authorList>
            <consortium name="US DOE Joint Genome Institute"/>
            <person name="Lucas S."/>
            <person name="Copeland A."/>
            <person name="Lapidus A."/>
            <person name="Glavina del Rio T."/>
            <person name="Dalin E."/>
            <person name="Tice H."/>
            <person name="Bruce D."/>
            <person name="Goodwin L."/>
            <person name="Pitluck S."/>
            <person name="Sims D."/>
            <person name="Brettin T."/>
            <person name="Detter J.C."/>
            <person name="Han C."/>
            <person name="Larimer F."/>
            <person name="Land M."/>
            <person name="Hauser L."/>
            <person name="Kyrpides N."/>
            <person name="Ivanova N."/>
            <person name="Marx C.J."/>
            <person name="Richardson P."/>
        </authorList>
    </citation>
    <scope>NUCLEOTIDE SEQUENCE [LARGE SCALE GENOMIC DNA]</scope>
    <source>
        <strain evidence="2">LMG 21967 / CNCM I-2342 / ORS 2060</strain>
    </source>
</reference>
<gene>
    <name evidence="1" type="ordered locus">Mnod_7012</name>
</gene>
<dbReference type="Proteomes" id="UP000008207">
    <property type="component" value="Chromosome"/>
</dbReference>
<accession>B8IIV9</accession>
<sequence length="160" mass="16697">MAGFTPSNGSKLFIGPAIDIDTIDDTGAALTALTGWVEVKGVKDLGAFGDESSAITSNQLGNNRTLKMKGTRDGGSPSIVVDRKEGDPGQEAAIAAEKTNFDYGFYVEIPNKKTDAGNNGRRYFAGQVMSCRETVGAANNPITMAINIGVNTATFKVAAT</sequence>
<keyword evidence="2" id="KW-1185">Reference proteome</keyword>
<dbReference type="eggNOG" id="ENOG502ZT41">
    <property type="taxonomic scope" value="Bacteria"/>
</dbReference>